<dbReference type="AlphaFoldDB" id="A0A803LHP1"/>
<sequence>MVTNSEGRDIIPCPCHICHNLSYHKVDVILAHLSKWEFDRTYIVDIAMEKLEYELHQWVKKMDNSSVHGEYEGGNLDDMIDEFEERVKNDPDVTIEDLINDSEKPLYGGCDKYTRLSGVLKLYNSEKPRQFARDIINKYML</sequence>
<accession>A0A803LHP1</accession>
<organism evidence="1 2">
    <name type="scientific">Chenopodium quinoa</name>
    <name type="common">Quinoa</name>
    <dbReference type="NCBI Taxonomy" id="63459"/>
    <lineage>
        <taxon>Eukaryota</taxon>
        <taxon>Viridiplantae</taxon>
        <taxon>Streptophyta</taxon>
        <taxon>Embryophyta</taxon>
        <taxon>Tracheophyta</taxon>
        <taxon>Spermatophyta</taxon>
        <taxon>Magnoliopsida</taxon>
        <taxon>eudicotyledons</taxon>
        <taxon>Gunneridae</taxon>
        <taxon>Pentapetalae</taxon>
        <taxon>Caryophyllales</taxon>
        <taxon>Chenopodiaceae</taxon>
        <taxon>Chenopodioideae</taxon>
        <taxon>Atripliceae</taxon>
        <taxon>Chenopodium</taxon>
    </lineage>
</organism>
<reference evidence="1" key="2">
    <citation type="submission" date="2021-03" db="UniProtKB">
        <authorList>
            <consortium name="EnsemblPlants"/>
        </authorList>
    </citation>
    <scope>IDENTIFICATION</scope>
</reference>
<protein>
    <recommendedName>
        <fullName evidence="3">Transposase-associated domain-containing protein</fullName>
    </recommendedName>
</protein>
<dbReference type="Gramene" id="AUR62013488-RA">
    <property type="protein sequence ID" value="AUR62013488-RA:cds"/>
    <property type="gene ID" value="AUR62013488"/>
</dbReference>
<name>A0A803LHP1_CHEQI</name>
<evidence type="ECO:0000313" key="2">
    <source>
        <dbReference type="Proteomes" id="UP000596660"/>
    </source>
</evidence>
<evidence type="ECO:0008006" key="3">
    <source>
        <dbReference type="Google" id="ProtNLM"/>
    </source>
</evidence>
<keyword evidence="2" id="KW-1185">Reference proteome</keyword>
<proteinExistence type="predicted"/>
<evidence type="ECO:0000313" key="1">
    <source>
        <dbReference type="EnsemblPlants" id="AUR62013488-RA:cds"/>
    </source>
</evidence>
<dbReference type="Proteomes" id="UP000596660">
    <property type="component" value="Unplaced"/>
</dbReference>
<dbReference type="EnsemblPlants" id="AUR62013488-RA">
    <property type="protein sequence ID" value="AUR62013488-RA:cds"/>
    <property type="gene ID" value="AUR62013488"/>
</dbReference>
<reference evidence="1" key="1">
    <citation type="journal article" date="2017" name="Nature">
        <title>The genome of Chenopodium quinoa.</title>
        <authorList>
            <person name="Jarvis D.E."/>
            <person name="Ho Y.S."/>
            <person name="Lightfoot D.J."/>
            <person name="Schmoeckel S.M."/>
            <person name="Li B."/>
            <person name="Borm T.J.A."/>
            <person name="Ohyanagi H."/>
            <person name="Mineta K."/>
            <person name="Michell C.T."/>
            <person name="Saber N."/>
            <person name="Kharbatia N.M."/>
            <person name="Rupper R.R."/>
            <person name="Sharp A.R."/>
            <person name="Dally N."/>
            <person name="Boughton B.A."/>
            <person name="Woo Y.H."/>
            <person name="Gao G."/>
            <person name="Schijlen E.G.W.M."/>
            <person name="Guo X."/>
            <person name="Momin A.A."/>
            <person name="Negrao S."/>
            <person name="Al-Babili S."/>
            <person name="Gehring C."/>
            <person name="Roessner U."/>
            <person name="Jung C."/>
            <person name="Murphy K."/>
            <person name="Arold S.T."/>
            <person name="Gojobori T."/>
            <person name="van der Linden C.G."/>
            <person name="van Loo E.N."/>
            <person name="Jellen E.N."/>
            <person name="Maughan P.J."/>
            <person name="Tester M."/>
        </authorList>
    </citation>
    <scope>NUCLEOTIDE SEQUENCE [LARGE SCALE GENOMIC DNA]</scope>
    <source>
        <strain evidence="1">cv. PI 614886</strain>
    </source>
</reference>